<dbReference type="InterPro" id="IPR050595">
    <property type="entry name" value="Bact_response_regulator"/>
</dbReference>
<dbReference type="SUPFAM" id="SSF55781">
    <property type="entry name" value="GAF domain-like"/>
    <property type="match status" value="1"/>
</dbReference>
<dbReference type="Pfam" id="PF13185">
    <property type="entry name" value="GAF_2"/>
    <property type="match status" value="1"/>
</dbReference>
<feature type="modified residue" description="4-aspartylphosphate" evidence="2">
    <location>
        <position position="74"/>
    </location>
</feature>
<organism evidence="4 5">
    <name type="scientific">Fischerella major NIES-592</name>
    <dbReference type="NCBI Taxonomy" id="210994"/>
    <lineage>
        <taxon>Bacteria</taxon>
        <taxon>Bacillati</taxon>
        <taxon>Cyanobacteriota</taxon>
        <taxon>Cyanophyceae</taxon>
        <taxon>Nostocales</taxon>
        <taxon>Hapalosiphonaceae</taxon>
        <taxon>Fischerella</taxon>
    </lineage>
</organism>
<evidence type="ECO:0000256" key="1">
    <source>
        <dbReference type="ARBA" id="ARBA00022553"/>
    </source>
</evidence>
<dbReference type="PANTHER" id="PTHR44591:SF19">
    <property type="entry name" value="TWO-COMPONENT RESPONSE REGULATOR-RELATED"/>
    <property type="match status" value="1"/>
</dbReference>
<dbReference type="RefSeq" id="WP_073556715.1">
    <property type="nucleotide sequence ID" value="NZ_MRCA01000015.1"/>
</dbReference>
<dbReference type="EMBL" id="MRCA01000015">
    <property type="protein sequence ID" value="OKH11790.1"/>
    <property type="molecule type" value="Genomic_DNA"/>
</dbReference>
<feature type="domain" description="Response regulatory" evidence="3">
    <location>
        <begin position="25"/>
        <end position="140"/>
    </location>
</feature>
<keyword evidence="1 2" id="KW-0597">Phosphoprotein</keyword>
<dbReference type="InterPro" id="IPR003018">
    <property type="entry name" value="GAF"/>
</dbReference>
<protein>
    <submittedName>
        <fullName evidence="4">Two-component system response regulator</fullName>
    </submittedName>
</protein>
<gene>
    <name evidence="4" type="ORF">NIES592_20160</name>
</gene>
<dbReference type="Pfam" id="PF00072">
    <property type="entry name" value="Response_reg"/>
    <property type="match status" value="1"/>
</dbReference>
<evidence type="ECO:0000313" key="5">
    <source>
        <dbReference type="Proteomes" id="UP000186391"/>
    </source>
</evidence>
<dbReference type="InterPro" id="IPR011006">
    <property type="entry name" value="CheY-like_superfamily"/>
</dbReference>
<dbReference type="Gene3D" id="3.30.450.340">
    <property type="match status" value="1"/>
</dbReference>
<name>A0A1U7GUR1_9CYAN</name>
<dbReference type="GO" id="GO:0000160">
    <property type="term" value="P:phosphorelay signal transduction system"/>
    <property type="evidence" value="ECO:0007669"/>
    <property type="project" value="InterPro"/>
</dbReference>
<dbReference type="PANTHER" id="PTHR44591">
    <property type="entry name" value="STRESS RESPONSE REGULATOR PROTEIN 1"/>
    <property type="match status" value="1"/>
</dbReference>
<dbReference type="SMART" id="SM00448">
    <property type="entry name" value="REC"/>
    <property type="match status" value="1"/>
</dbReference>
<dbReference type="SMART" id="SM00065">
    <property type="entry name" value="GAF"/>
    <property type="match status" value="1"/>
</dbReference>
<keyword evidence="5" id="KW-1185">Reference proteome</keyword>
<accession>A0A1U7GUR1</accession>
<dbReference type="SUPFAM" id="SSF52172">
    <property type="entry name" value="CheY-like"/>
    <property type="match status" value="1"/>
</dbReference>
<dbReference type="InterPro" id="IPR001789">
    <property type="entry name" value="Sig_transdc_resp-reg_receiver"/>
</dbReference>
<dbReference type="PROSITE" id="PS50110">
    <property type="entry name" value="RESPONSE_REGULATORY"/>
    <property type="match status" value="1"/>
</dbReference>
<evidence type="ECO:0000256" key="2">
    <source>
        <dbReference type="PROSITE-ProRule" id="PRU00169"/>
    </source>
</evidence>
<dbReference type="OrthoDB" id="109585at2"/>
<dbReference type="CDD" id="cd17569">
    <property type="entry name" value="REC_HupR-like"/>
    <property type="match status" value="1"/>
</dbReference>
<proteinExistence type="predicted"/>
<dbReference type="Gene3D" id="3.40.50.2300">
    <property type="match status" value="1"/>
</dbReference>
<evidence type="ECO:0000259" key="3">
    <source>
        <dbReference type="PROSITE" id="PS50110"/>
    </source>
</evidence>
<dbReference type="AlphaFoldDB" id="A0A1U7GUR1"/>
<dbReference type="Proteomes" id="UP000186391">
    <property type="component" value="Unassembled WGS sequence"/>
</dbReference>
<comment type="caution">
    <text evidence="4">The sequence shown here is derived from an EMBL/GenBank/DDBJ whole genome shotgun (WGS) entry which is preliminary data.</text>
</comment>
<sequence>MNNSIPELDKIRRQLMTLEKPKKQKILVVDDEPDNLDLLYRTFRRDFQVLKADSGMNALQVLAAEGEVAVIISDQRMPEMKGTEFLSKTVPQFPNTVRIILTGFTDIEDLVEAINAGQVYKYITKPWDPAELKAVVQRAAETYDLLKQRTEELRRANAQMALLTVLVQVSQQASSLETILNPIATAFGESFSADGCILQLVENLSLVTTQGSYSSEGSVENWLAVDPLTSEAIATGQMQVSVNVPNDEKLAGVAHYTDSGVEAHLIIPITYAGKVLAVLSLQWKKPCTLREDELKLIHLSAQLVATVLSCTRYHQIASA</sequence>
<evidence type="ECO:0000313" key="4">
    <source>
        <dbReference type="EMBL" id="OKH11790.1"/>
    </source>
</evidence>
<reference evidence="4 5" key="1">
    <citation type="submission" date="2016-11" db="EMBL/GenBank/DDBJ databases">
        <title>Draft Genome Sequences of Nine Cyanobacterial Strains from Diverse Habitats.</title>
        <authorList>
            <person name="Zhu T."/>
            <person name="Hou S."/>
            <person name="Lu X."/>
            <person name="Hess W.R."/>
        </authorList>
    </citation>
    <scope>NUCLEOTIDE SEQUENCE [LARGE SCALE GENOMIC DNA]</scope>
    <source>
        <strain evidence="4 5">NIES-592</strain>
    </source>
</reference>